<dbReference type="Proteomes" id="UP001220509">
    <property type="component" value="Chromosome"/>
</dbReference>
<dbReference type="InterPro" id="IPR019286">
    <property type="entry name" value="DUF2339_TM"/>
</dbReference>
<feature type="region of interest" description="Disordered" evidence="1">
    <location>
        <begin position="25"/>
        <end position="105"/>
    </location>
</feature>
<evidence type="ECO:0000256" key="1">
    <source>
        <dbReference type="SAM" id="MobiDB-lite"/>
    </source>
</evidence>
<dbReference type="PANTHER" id="PTHR38434:SF1">
    <property type="entry name" value="BLL2549 PROTEIN"/>
    <property type="match status" value="1"/>
</dbReference>
<feature type="transmembrane region" description="Helical" evidence="2">
    <location>
        <begin position="121"/>
        <end position="141"/>
    </location>
</feature>
<feature type="compositionally biased region" description="Polar residues" evidence="1">
    <location>
        <begin position="619"/>
        <end position="634"/>
    </location>
</feature>
<proteinExistence type="predicted"/>
<feature type="transmembrane region" description="Helical" evidence="2">
    <location>
        <begin position="306"/>
        <end position="323"/>
    </location>
</feature>
<evidence type="ECO:0000313" key="3">
    <source>
        <dbReference type="EMBL" id="WCT56863.1"/>
    </source>
</evidence>
<dbReference type="PANTHER" id="PTHR38434">
    <property type="entry name" value="BLL2549 PROTEIN"/>
    <property type="match status" value="1"/>
</dbReference>
<feature type="transmembrane region" description="Helical" evidence="2">
    <location>
        <begin position="405"/>
        <end position="424"/>
    </location>
</feature>
<dbReference type="AlphaFoldDB" id="A0AAX3M6A6"/>
<dbReference type="Pfam" id="PF10101">
    <property type="entry name" value="DUF2339"/>
    <property type="match status" value="1"/>
</dbReference>
<keyword evidence="2" id="KW-1133">Transmembrane helix</keyword>
<feature type="transmembrane region" description="Helical" evidence="2">
    <location>
        <begin position="178"/>
        <end position="200"/>
    </location>
</feature>
<dbReference type="EMBL" id="CP117416">
    <property type="protein sequence ID" value="WCT56863.1"/>
    <property type="molecule type" value="Genomic_DNA"/>
</dbReference>
<feature type="region of interest" description="Disordered" evidence="1">
    <location>
        <begin position="603"/>
        <end position="657"/>
    </location>
</feature>
<protein>
    <submittedName>
        <fullName evidence="3">DUF2339 domain-containing protein</fullName>
    </submittedName>
</protein>
<dbReference type="KEGG" id="pka:PQ456_04890"/>
<keyword evidence="2" id="KW-0472">Membrane</keyword>
<feature type="transmembrane region" description="Helical" evidence="2">
    <location>
        <begin position="147"/>
        <end position="166"/>
    </location>
</feature>
<feature type="compositionally biased region" description="Basic and acidic residues" evidence="1">
    <location>
        <begin position="648"/>
        <end position="657"/>
    </location>
</feature>
<feature type="transmembrane region" description="Helical" evidence="2">
    <location>
        <begin position="357"/>
        <end position="374"/>
    </location>
</feature>
<feature type="transmembrane region" description="Helical" evidence="2">
    <location>
        <begin position="496"/>
        <end position="515"/>
    </location>
</feature>
<feature type="transmembrane region" description="Helical" evidence="2">
    <location>
        <begin position="554"/>
        <end position="572"/>
    </location>
</feature>
<sequence>MDHNDKVEQLEQRILRLEREVAELKQLEMQRRQASPPPVSPNRTAPPPPSGSPFTPPPPTSNWQDAYVNAPPPKGNYNARPQAQPQSGPFAGAQRPPVQAPYTPPVPKPPKDWEHLIARVWLPRVFIVVLILGIVWGFIAVVKAGYLSEPIRCILGVLVAAVLYWLGEREVSKERPALGKVLLGGSIAILILSIVASYLLYDLLPFIFAFLLYIGALVFGVYIALSQRSQSIVGITLIAGYLAPVLIAPDDPNLWIFAGFETIFSAVMLVVAMKYSFRVSYILAFALLHITLGLSMIWYGFSVQNVVAVLIQHAVILAISVLWKKRSTSMQLGVLFTSFAFVGGWLTIYYLDGSETGARWMIAILSLMYSILYASGIQKRTPVGIAYPAMAIFGWFLLLNMIPNFPARMAVILVEGTLAFLLALRFRNKLQLVLACIVYAYALLATLFVPIERFWSASAFNWLILLITIPAIYQIIGKWVHSEDKVYGSLYRKRYILMWAEAILGLTYLSQLVHVASRFQNADVRHLSLSSAWIIYAILIIVIGMVVQKSKLRIIGILFIFFTLLKIIFIDLPDISIGVRAILFIILGVVGLGLSRLFYKRRDNNGQPPSQEPPLEANIPTNNPERSYESSTEPLDNRSADVPPASPDKPKHNDDLS</sequence>
<evidence type="ECO:0000313" key="4">
    <source>
        <dbReference type="Proteomes" id="UP001220509"/>
    </source>
</evidence>
<name>A0AAX3M6A6_9BACL</name>
<dbReference type="RefSeq" id="WP_273615131.1">
    <property type="nucleotide sequence ID" value="NZ_CP117416.1"/>
</dbReference>
<organism evidence="3 4">
    <name type="scientific">Paenibacillus kyungheensis</name>
    <dbReference type="NCBI Taxonomy" id="1452732"/>
    <lineage>
        <taxon>Bacteria</taxon>
        <taxon>Bacillati</taxon>
        <taxon>Bacillota</taxon>
        <taxon>Bacilli</taxon>
        <taxon>Bacillales</taxon>
        <taxon>Paenibacillaceae</taxon>
        <taxon>Paenibacillus</taxon>
    </lineage>
</organism>
<feature type="transmembrane region" description="Helical" evidence="2">
    <location>
        <begin position="332"/>
        <end position="351"/>
    </location>
</feature>
<keyword evidence="2" id="KW-0812">Transmembrane</keyword>
<feature type="transmembrane region" description="Helical" evidence="2">
    <location>
        <begin position="232"/>
        <end position="248"/>
    </location>
</feature>
<feature type="transmembrane region" description="Helical" evidence="2">
    <location>
        <begin position="457"/>
        <end position="476"/>
    </location>
</feature>
<feature type="compositionally biased region" description="Pro residues" evidence="1">
    <location>
        <begin position="35"/>
        <end position="60"/>
    </location>
</feature>
<accession>A0AAX3M6A6</accession>
<keyword evidence="4" id="KW-1185">Reference proteome</keyword>
<feature type="transmembrane region" description="Helical" evidence="2">
    <location>
        <begin position="254"/>
        <end position="272"/>
    </location>
</feature>
<feature type="transmembrane region" description="Helical" evidence="2">
    <location>
        <begin position="206"/>
        <end position="225"/>
    </location>
</feature>
<feature type="transmembrane region" description="Helical" evidence="2">
    <location>
        <begin position="279"/>
        <end position="300"/>
    </location>
</feature>
<feature type="transmembrane region" description="Helical" evidence="2">
    <location>
        <begin position="527"/>
        <end position="547"/>
    </location>
</feature>
<feature type="transmembrane region" description="Helical" evidence="2">
    <location>
        <begin position="381"/>
        <end position="399"/>
    </location>
</feature>
<feature type="transmembrane region" description="Helical" evidence="2">
    <location>
        <begin position="578"/>
        <end position="599"/>
    </location>
</feature>
<evidence type="ECO:0000256" key="2">
    <source>
        <dbReference type="SAM" id="Phobius"/>
    </source>
</evidence>
<reference evidence="3 4" key="1">
    <citation type="submission" date="2023-02" db="EMBL/GenBank/DDBJ databases">
        <title>Genome sequence of Paenibacillus kyungheensis KACC 18744.</title>
        <authorList>
            <person name="Kim S."/>
            <person name="Heo J."/>
            <person name="Kwon S.-W."/>
        </authorList>
    </citation>
    <scope>NUCLEOTIDE SEQUENCE [LARGE SCALE GENOMIC DNA]</scope>
    <source>
        <strain evidence="3 4">KACC 18744</strain>
    </source>
</reference>
<gene>
    <name evidence="3" type="ORF">PQ456_04890</name>
</gene>
<feature type="transmembrane region" description="Helical" evidence="2">
    <location>
        <begin position="431"/>
        <end position="451"/>
    </location>
</feature>